<dbReference type="Proteomes" id="UP000215914">
    <property type="component" value="Unassembled WGS sequence"/>
</dbReference>
<gene>
    <name evidence="1" type="ORF">HanXRQr2_Chr02g0053521</name>
</gene>
<reference evidence="1" key="2">
    <citation type="submission" date="2020-06" db="EMBL/GenBank/DDBJ databases">
        <title>Helianthus annuus Genome sequencing and assembly Release 2.</title>
        <authorList>
            <person name="Gouzy J."/>
            <person name="Langlade N."/>
            <person name="Munos S."/>
        </authorList>
    </citation>
    <scope>NUCLEOTIDE SEQUENCE</scope>
    <source>
        <tissue evidence="1">Leaves</tissue>
    </source>
</reference>
<dbReference type="EMBL" id="MNCJ02000317">
    <property type="protein sequence ID" value="KAF5817486.1"/>
    <property type="molecule type" value="Genomic_DNA"/>
</dbReference>
<accession>A0A9K3JLY2</accession>
<dbReference type="AlphaFoldDB" id="A0A9K3JLY2"/>
<proteinExistence type="predicted"/>
<protein>
    <submittedName>
        <fullName evidence="1">Uncharacterized protein</fullName>
    </submittedName>
</protein>
<evidence type="ECO:0000313" key="1">
    <source>
        <dbReference type="EMBL" id="KAF5817486.1"/>
    </source>
</evidence>
<reference evidence="1" key="1">
    <citation type="journal article" date="2017" name="Nature">
        <title>The sunflower genome provides insights into oil metabolism, flowering and Asterid evolution.</title>
        <authorList>
            <person name="Badouin H."/>
            <person name="Gouzy J."/>
            <person name="Grassa C.J."/>
            <person name="Murat F."/>
            <person name="Staton S.E."/>
            <person name="Cottret L."/>
            <person name="Lelandais-Briere C."/>
            <person name="Owens G.L."/>
            <person name="Carrere S."/>
            <person name="Mayjonade B."/>
            <person name="Legrand L."/>
            <person name="Gill N."/>
            <person name="Kane N.C."/>
            <person name="Bowers J.E."/>
            <person name="Hubner S."/>
            <person name="Bellec A."/>
            <person name="Berard A."/>
            <person name="Berges H."/>
            <person name="Blanchet N."/>
            <person name="Boniface M.C."/>
            <person name="Brunel D."/>
            <person name="Catrice O."/>
            <person name="Chaidir N."/>
            <person name="Claudel C."/>
            <person name="Donnadieu C."/>
            <person name="Faraut T."/>
            <person name="Fievet G."/>
            <person name="Helmstetter N."/>
            <person name="King M."/>
            <person name="Knapp S.J."/>
            <person name="Lai Z."/>
            <person name="Le Paslier M.C."/>
            <person name="Lippi Y."/>
            <person name="Lorenzon L."/>
            <person name="Mandel J.R."/>
            <person name="Marage G."/>
            <person name="Marchand G."/>
            <person name="Marquand E."/>
            <person name="Bret-Mestries E."/>
            <person name="Morien E."/>
            <person name="Nambeesan S."/>
            <person name="Nguyen T."/>
            <person name="Pegot-Espagnet P."/>
            <person name="Pouilly N."/>
            <person name="Raftis F."/>
            <person name="Sallet E."/>
            <person name="Schiex T."/>
            <person name="Thomas J."/>
            <person name="Vandecasteele C."/>
            <person name="Vares D."/>
            <person name="Vear F."/>
            <person name="Vautrin S."/>
            <person name="Crespi M."/>
            <person name="Mangin B."/>
            <person name="Burke J.M."/>
            <person name="Salse J."/>
            <person name="Munos S."/>
            <person name="Vincourt P."/>
            <person name="Rieseberg L.H."/>
            <person name="Langlade N.B."/>
        </authorList>
    </citation>
    <scope>NUCLEOTIDE SEQUENCE</scope>
    <source>
        <tissue evidence="1">Leaves</tissue>
    </source>
</reference>
<keyword evidence="2" id="KW-1185">Reference proteome</keyword>
<dbReference type="Gramene" id="mRNA:HanXRQr2_Chr02g0053521">
    <property type="protein sequence ID" value="mRNA:HanXRQr2_Chr02g0053521"/>
    <property type="gene ID" value="HanXRQr2_Chr02g0053521"/>
</dbReference>
<sequence length="140" mass="16088">MFSCSYPSGTFVCRRPPCCIYPSMEDNPFHGRRYPRDRSGFHGSCSPSLTSMFMTFALDPEIFNDQYNLSICEGFFRGAGMLQRVNASRDENEGLMSELKTSQTVAAELRCRVVDAEKKLLERENDGVMLEQMEKTWERD</sequence>
<evidence type="ECO:0000313" key="2">
    <source>
        <dbReference type="Proteomes" id="UP000215914"/>
    </source>
</evidence>
<comment type="caution">
    <text evidence="1">The sequence shown here is derived from an EMBL/GenBank/DDBJ whole genome shotgun (WGS) entry which is preliminary data.</text>
</comment>
<organism evidence="1 2">
    <name type="scientific">Helianthus annuus</name>
    <name type="common">Common sunflower</name>
    <dbReference type="NCBI Taxonomy" id="4232"/>
    <lineage>
        <taxon>Eukaryota</taxon>
        <taxon>Viridiplantae</taxon>
        <taxon>Streptophyta</taxon>
        <taxon>Embryophyta</taxon>
        <taxon>Tracheophyta</taxon>
        <taxon>Spermatophyta</taxon>
        <taxon>Magnoliopsida</taxon>
        <taxon>eudicotyledons</taxon>
        <taxon>Gunneridae</taxon>
        <taxon>Pentapetalae</taxon>
        <taxon>asterids</taxon>
        <taxon>campanulids</taxon>
        <taxon>Asterales</taxon>
        <taxon>Asteraceae</taxon>
        <taxon>Asteroideae</taxon>
        <taxon>Heliantheae alliance</taxon>
        <taxon>Heliantheae</taxon>
        <taxon>Helianthus</taxon>
    </lineage>
</organism>
<name>A0A9K3JLY2_HELAN</name>